<dbReference type="AlphaFoldDB" id="A0A9I9E0X7"/>
<accession>A0A9I9E0X7</accession>
<protein>
    <submittedName>
        <fullName evidence="1">Uncharacterized protein</fullName>
    </submittedName>
</protein>
<name>A0A9I9E0X7_CUCME</name>
<sequence length="132" mass="15402">MSTRSGSQALWMSLLYRNLGNWERRNKTCVRRCLPSEESNWAWGNIKVSIWVRVTSFFARRDKNDAGVVKISKFAATYRWVLRCTLWPETGGRFYLHVPVGPNHRLSARLKTSRKEDLTLKEVDMLELSTLP</sequence>
<dbReference type="EnsemblPlants" id="MELO3C026681.2.1">
    <property type="protein sequence ID" value="MELO3C026681.2.1"/>
    <property type="gene ID" value="MELO3C026681.2"/>
</dbReference>
<organism evidence="1">
    <name type="scientific">Cucumis melo</name>
    <name type="common">Muskmelon</name>
    <dbReference type="NCBI Taxonomy" id="3656"/>
    <lineage>
        <taxon>Eukaryota</taxon>
        <taxon>Viridiplantae</taxon>
        <taxon>Streptophyta</taxon>
        <taxon>Embryophyta</taxon>
        <taxon>Tracheophyta</taxon>
        <taxon>Spermatophyta</taxon>
        <taxon>Magnoliopsida</taxon>
        <taxon>eudicotyledons</taxon>
        <taxon>Gunneridae</taxon>
        <taxon>Pentapetalae</taxon>
        <taxon>rosids</taxon>
        <taxon>fabids</taxon>
        <taxon>Cucurbitales</taxon>
        <taxon>Cucurbitaceae</taxon>
        <taxon>Benincaseae</taxon>
        <taxon>Cucumis</taxon>
    </lineage>
</organism>
<dbReference type="Gramene" id="MELO3C026681.2.1">
    <property type="protein sequence ID" value="MELO3C026681.2.1"/>
    <property type="gene ID" value="MELO3C026681.2"/>
</dbReference>
<proteinExistence type="predicted"/>
<evidence type="ECO:0000313" key="1">
    <source>
        <dbReference type="EnsemblPlants" id="MELO3C026681.2.1"/>
    </source>
</evidence>
<reference evidence="1" key="1">
    <citation type="submission" date="2023-03" db="UniProtKB">
        <authorList>
            <consortium name="EnsemblPlants"/>
        </authorList>
    </citation>
    <scope>IDENTIFICATION</scope>
</reference>